<dbReference type="Gene3D" id="1.25.10.10">
    <property type="entry name" value="Leucine-rich Repeat Variant"/>
    <property type="match status" value="1"/>
</dbReference>
<dbReference type="OrthoDB" id="277748at2"/>
<evidence type="ECO:0000313" key="3">
    <source>
        <dbReference type="Proteomes" id="UP000317371"/>
    </source>
</evidence>
<dbReference type="InterPro" id="IPR004155">
    <property type="entry name" value="PBS_lyase_HEAT"/>
</dbReference>
<dbReference type="SMART" id="SM00567">
    <property type="entry name" value="EZ_HEAT"/>
    <property type="match status" value="3"/>
</dbReference>
<evidence type="ECO:0000313" key="2">
    <source>
        <dbReference type="EMBL" id="TQE95775.1"/>
    </source>
</evidence>
<proteinExistence type="predicted"/>
<comment type="function">
    <text evidence="1">Catalyzes the hydroxylation of the N(6)-(4-aminobutyl)-L-lysine intermediate produced by deoxyhypusine synthase/DHPS on a critical lysine of the eukaryotic translation initiation factor 5A/eIF-5A. This is the second step of the post-translational modification of that lysine into an unusual amino acid residue named hypusine. Hypusination is unique to mature eIF-5A factor and is essential for its function.</text>
</comment>
<sequence>MIAMESHEELQANIQVLIAALRNADGLVRQKARIQLVRIGEPAVDALIQVLKQDDGPSHWEAAKALREIASPKAAPALIEALEDNQFSVRWLAAEALIALGQAGLEPLLEALAERPLSSLMIEGAHHVLHDLLAKNYLLERTADLVRPVFQALEGPEPSVGVPLAASKALSELRRLQRQ</sequence>
<dbReference type="PROSITE" id="PS50077">
    <property type="entry name" value="HEAT_REPEAT"/>
    <property type="match status" value="1"/>
</dbReference>
<organism evidence="2 3">
    <name type="scientific">Litorilinea aerophila</name>
    <dbReference type="NCBI Taxonomy" id="1204385"/>
    <lineage>
        <taxon>Bacteria</taxon>
        <taxon>Bacillati</taxon>
        <taxon>Chloroflexota</taxon>
        <taxon>Caldilineae</taxon>
        <taxon>Caldilineales</taxon>
        <taxon>Caldilineaceae</taxon>
        <taxon>Litorilinea</taxon>
    </lineage>
</organism>
<dbReference type="InterPro" id="IPR016024">
    <property type="entry name" value="ARM-type_fold"/>
</dbReference>
<keyword evidence="3" id="KW-1185">Reference proteome</keyword>
<name>A0A540VG81_9CHLR</name>
<dbReference type="SUPFAM" id="SSF48371">
    <property type="entry name" value="ARM repeat"/>
    <property type="match status" value="1"/>
</dbReference>
<accession>A0A540VG81</accession>
<evidence type="ECO:0000256" key="1">
    <source>
        <dbReference type="ARBA" id="ARBA00045876"/>
    </source>
</evidence>
<reference evidence="2 3" key="1">
    <citation type="submission" date="2019-06" db="EMBL/GenBank/DDBJ databases">
        <title>Genome sequence of Litorilinea aerophila BAA-2444.</title>
        <authorList>
            <person name="Maclea K.S."/>
            <person name="Maurais E.G."/>
            <person name="Iannazzi L.C."/>
        </authorList>
    </citation>
    <scope>NUCLEOTIDE SEQUENCE [LARGE SCALE GENOMIC DNA]</scope>
    <source>
        <strain evidence="2 3">ATCC BAA-2444</strain>
    </source>
</reference>
<gene>
    <name evidence="2" type="ORF">FKZ61_10050</name>
</gene>
<dbReference type="AlphaFoldDB" id="A0A540VG81"/>
<dbReference type="InParanoid" id="A0A540VG81"/>
<dbReference type="EMBL" id="VIGC01000011">
    <property type="protein sequence ID" value="TQE95775.1"/>
    <property type="molecule type" value="Genomic_DNA"/>
</dbReference>
<dbReference type="PANTHER" id="PTHR12697:SF5">
    <property type="entry name" value="DEOXYHYPUSINE HYDROXYLASE"/>
    <property type="match status" value="1"/>
</dbReference>
<dbReference type="Pfam" id="PF13646">
    <property type="entry name" value="HEAT_2"/>
    <property type="match status" value="1"/>
</dbReference>
<dbReference type="Proteomes" id="UP000317371">
    <property type="component" value="Unassembled WGS sequence"/>
</dbReference>
<dbReference type="InterPro" id="IPR011989">
    <property type="entry name" value="ARM-like"/>
</dbReference>
<dbReference type="InterPro" id="IPR021133">
    <property type="entry name" value="HEAT_type_2"/>
</dbReference>
<protein>
    <submittedName>
        <fullName evidence="2">HEAT repeat domain-containing protein</fullName>
    </submittedName>
</protein>
<comment type="caution">
    <text evidence="2">The sequence shown here is derived from an EMBL/GenBank/DDBJ whole genome shotgun (WGS) entry which is preliminary data.</text>
</comment>
<dbReference type="PANTHER" id="PTHR12697">
    <property type="entry name" value="PBS LYASE HEAT-LIKE PROTEIN"/>
    <property type="match status" value="1"/>
</dbReference>
<dbReference type="GO" id="GO:0016491">
    <property type="term" value="F:oxidoreductase activity"/>
    <property type="evidence" value="ECO:0007669"/>
    <property type="project" value="TreeGrafter"/>
</dbReference>